<dbReference type="RefSeq" id="WP_120462565.1">
    <property type="nucleotide sequence ID" value="NZ_BMIW01000003.1"/>
</dbReference>
<sequence>MSKYNATKVIVTPDGTLFEAWLVEKYELDVQGILFDSKMEGEYYQELLLKKKYGEIKDFSCQPKFVLQEQPKITYIADFLITDLDGSKRVIDIKGVETSTFMVKLKLFQALYPTFHIEILIKKRGEFVPLEQVKKEKAARKRARNKLLNQAEGKMKNDRNSWNGNEIHGNQKRGRR</sequence>
<protein>
    <recommendedName>
        <fullName evidence="4">DUF1064 domain-containing protein</fullName>
    </recommendedName>
</protein>
<proteinExistence type="predicted"/>
<gene>
    <name evidence="2" type="ORF">GCM10010913_05050</name>
</gene>
<evidence type="ECO:0000313" key="3">
    <source>
        <dbReference type="Proteomes" id="UP000608420"/>
    </source>
</evidence>
<evidence type="ECO:0000256" key="1">
    <source>
        <dbReference type="SAM" id="MobiDB-lite"/>
    </source>
</evidence>
<dbReference type="Gene3D" id="3.40.91.30">
    <property type="match status" value="1"/>
</dbReference>
<evidence type="ECO:0008006" key="4">
    <source>
        <dbReference type="Google" id="ProtNLM"/>
    </source>
</evidence>
<comment type="caution">
    <text evidence="2">The sequence shown here is derived from an EMBL/GenBank/DDBJ whole genome shotgun (WGS) entry which is preliminary data.</text>
</comment>
<dbReference type="Pfam" id="PF06356">
    <property type="entry name" value="DUF1064"/>
    <property type="match status" value="1"/>
</dbReference>
<evidence type="ECO:0000313" key="2">
    <source>
        <dbReference type="EMBL" id="GGF86539.1"/>
    </source>
</evidence>
<keyword evidence="3" id="KW-1185">Reference proteome</keyword>
<organism evidence="2 3">
    <name type="scientific">Paenibacillus aceti</name>
    <dbReference type="NCBI Taxonomy" id="1820010"/>
    <lineage>
        <taxon>Bacteria</taxon>
        <taxon>Bacillati</taxon>
        <taxon>Bacillota</taxon>
        <taxon>Bacilli</taxon>
        <taxon>Bacillales</taxon>
        <taxon>Paenibacillaceae</taxon>
        <taxon>Paenibacillus</taxon>
    </lineage>
</organism>
<name>A0ABQ1VPR5_9BACL</name>
<accession>A0ABQ1VPR5</accession>
<dbReference type="InterPro" id="IPR009414">
    <property type="entry name" value="DUF1064"/>
</dbReference>
<dbReference type="Proteomes" id="UP000608420">
    <property type="component" value="Unassembled WGS sequence"/>
</dbReference>
<feature type="region of interest" description="Disordered" evidence="1">
    <location>
        <begin position="147"/>
        <end position="176"/>
    </location>
</feature>
<dbReference type="EMBL" id="BMIW01000003">
    <property type="protein sequence ID" value="GGF86539.1"/>
    <property type="molecule type" value="Genomic_DNA"/>
</dbReference>
<reference evidence="3" key="1">
    <citation type="journal article" date="2019" name="Int. J. Syst. Evol. Microbiol.">
        <title>The Global Catalogue of Microorganisms (GCM) 10K type strain sequencing project: providing services to taxonomists for standard genome sequencing and annotation.</title>
        <authorList>
            <consortium name="The Broad Institute Genomics Platform"/>
            <consortium name="The Broad Institute Genome Sequencing Center for Infectious Disease"/>
            <person name="Wu L."/>
            <person name="Ma J."/>
        </authorList>
    </citation>
    <scope>NUCLEOTIDE SEQUENCE [LARGE SCALE GENOMIC DNA]</scope>
    <source>
        <strain evidence="3">CGMCC 1.15420</strain>
    </source>
</reference>